<keyword evidence="18" id="KW-1185">Reference proteome</keyword>
<feature type="binding site" evidence="14">
    <location>
        <position position="120"/>
    </location>
    <ligand>
        <name>FAD</name>
        <dbReference type="ChEBI" id="CHEBI:57692"/>
    </ligand>
</feature>
<feature type="binding site" evidence="14">
    <location>
        <position position="122"/>
    </location>
    <ligand>
        <name>FAD</name>
        <dbReference type="ChEBI" id="CHEBI:57692"/>
    </ligand>
</feature>
<keyword evidence="10 15" id="KW-0520">NAD</keyword>
<dbReference type="Pfam" id="PF00175">
    <property type="entry name" value="NAD_binding_1"/>
    <property type="match status" value="1"/>
</dbReference>
<feature type="binding site" evidence="14">
    <location>
        <position position="129"/>
    </location>
    <ligand>
        <name>FAD</name>
        <dbReference type="ChEBI" id="CHEBI:57692"/>
    </ligand>
</feature>
<dbReference type="InterPro" id="IPR001834">
    <property type="entry name" value="CBR-like"/>
</dbReference>
<dbReference type="GO" id="GO:0006696">
    <property type="term" value="P:ergosterol biosynthetic process"/>
    <property type="evidence" value="ECO:0007669"/>
    <property type="project" value="TreeGrafter"/>
</dbReference>
<dbReference type="Proteomes" id="UP000191024">
    <property type="component" value="Chromosome G"/>
</dbReference>
<feature type="binding site" evidence="14">
    <location>
        <position position="130"/>
    </location>
    <ligand>
        <name>FAD</name>
        <dbReference type="ChEBI" id="CHEBI:57692"/>
    </ligand>
</feature>
<dbReference type="PANTHER" id="PTHR19370">
    <property type="entry name" value="NADH-CYTOCHROME B5 REDUCTASE"/>
    <property type="match status" value="1"/>
</dbReference>
<evidence type="ECO:0000256" key="14">
    <source>
        <dbReference type="PIRSR" id="PIRSR601834-1"/>
    </source>
</evidence>
<feature type="binding site" evidence="14">
    <location>
        <position position="128"/>
    </location>
    <ligand>
        <name>FAD</name>
        <dbReference type="ChEBI" id="CHEBI:57692"/>
    </ligand>
</feature>
<comment type="catalytic activity">
    <reaction evidence="13 15">
        <text>2 Fe(III)-[cytochrome b5] + NADH = 2 Fe(II)-[cytochrome b5] + NAD(+) + H(+)</text>
        <dbReference type="Rhea" id="RHEA:46680"/>
        <dbReference type="Rhea" id="RHEA-COMP:10438"/>
        <dbReference type="Rhea" id="RHEA-COMP:10439"/>
        <dbReference type="ChEBI" id="CHEBI:15378"/>
        <dbReference type="ChEBI" id="CHEBI:29033"/>
        <dbReference type="ChEBI" id="CHEBI:29034"/>
        <dbReference type="ChEBI" id="CHEBI:57540"/>
        <dbReference type="ChEBI" id="CHEBI:57945"/>
        <dbReference type="EC" id="1.6.2.2"/>
    </reaction>
</comment>
<dbReference type="InterPro" id="IPR017938">
    <property type="entry name" value="Riboflavin_synthase-like_b-brl"/>
</dbReference>
<dbReference type="SUPFAM" id="SSF63380">
    <property type="entry name" value="Riboflavin synthase domain-like"/>
    <property type="match status" value="1"/>
</dbReference>
<keyword evidence="8" id="KW-1133">Transmembrane helix</keyword>
<evidence type="ECO:0000256" key="7">
    <source>
        <dbReference type="ARBA" id="ARBA00022827"/>
    </source>
</evidence>
<keyword evidence="4 14" id="KW-0285">Flavoprotein</keyword>
<evidence type="ECO:0000313" key="17">
    <source>
        <dbReference type="EMBL" id="SCV02327.1"/>
    </source>
</evidence>
<evidence type="ECO:0000256" key="3">
    <source>
        <dbReference type="ARBA" id="ARBA00006105"/>
    </source>
</evidence>
<evidence type="ECO:0000256" key="10">
    <source>
        <dbReference type="ARBA" id="ARBA00023027"/>
    </source>
</evidence>
<dbReference type="SUPFAM" id="SSF52343">
    <property type="entry name" value="Ferredoxin reductase-like, C-terminal NADP-linked domain"/>
    <property type="match status" value="1"/>
</dbReference>
<gene>
    <name evidence="17" type="ORF">LAMI_0G17920G</name>
</gene>
<sequence length="297" mass="33249">MLVRTLKHNRGVQLGVLGVISASAYSFCTSSLKSEAVTLKSKTFQGPGLFSWRTLILKNIQDVTHDTRKFTFSLPSPNDISGLELASFLLFKPIDSMNPSCIRPYTPISSLNNEGELELVVKHYPKGKMSSHLFSLQEGDKVSATGPIKTFEWKENQKNSVLLLGAGSGITPMFQLIRGILENPKDKTKINLLYANKTPSDIILKVELDELHRKFPDQFNVTYFVESLESGFEGKSGFITKKDLKQCDEKQSSQVFICGPPKFVEVYTGSKGPLMFQGQLRGYLKELGYQKSNVFKF</sequence>
<dbReference type="EC" id="1.6.2.2" evidence="15"/>
<dbReference type="Gene3D" id="2.40.30.10">
    <property type="entry name" value="Translation factors"/>
    <property type="match status" value="1"/>
</dbReference>
<reference evidence="17 18" key="1">
    <citation type="submission" date="2016-03" db="EMBL/GenBank/DDBJ databases">
        <authorList>
            <person name="Devillers H."/>
        </authorList>
    </citation>
    <scope>NUCLEOTIDE SEQUENCE [LARGE SCALE GENOMIC DNA]</scope>
    <source>
        <strain evidence="17">CBS 11717</strain>
    </source>
</reference>
<dbReference type="GO" id="GO:0090524">
    <property type="term" value="F:cytochrome-b5 reductase activity, acting on NADH"/>
    <property type="evidence" value="ECO:0007669"/>
    <property type="project" value="UniProtKB-EC"/>
</dbReference>
<evidence type="ECO:0000256" key="9">
    <source>
        <dbReference type="ARBA" id="ARBA00023002"/>
    </source>
</evidence>
<keyword evidence="6" id="KW-1000">Mitochondrion outer membrane</keyword>
<dbReference type="PRINTS" id="PR00406">
    <property type="entry name" value="CYTB5RDTASE"/>
</dbReference>
<evidence type="ECO:0000256" key="6">
    <source>
        <dbReference type="ARBA" id="ARBA00022787"/>
    </source>
</evidence>
<dbReference type="GO" id="GO:0005741">
    <property type="term" value="C:mitochondrial outer membrane"/>
    <property type="evidence" value="ECO:0007669"/>
    <property type="project" value="UniProtKB-SubCell"/>
</dbReference>
<comment type="subcellular location">
    <subcellularLocation>
        <location evidence="2">Mitochondrion outer membrane</location>
        <topology evidence="2">Single-pass membrane protein</topology>
    </subcellularLocation>
</comment>
<dbReference type="PRINTS" id="PR00371">
    <property type="entry name" value="FPNCR"/>
</dbReference>
<keyword evidence="7 14" id="KW-0274">FAD</keyword>
<dbReference type="AlphaFoldDB" id="A0A1G4KD71"/>
<dbReference type="InterPro" id="IPR008333">
    <property type="entry name" value="Cbr1-like_FAD-bd_dom"/>
</dbReference>
<dbReference type="CDD" id="cd06183">
    <property type="entry name" value="cyt_b5_reduct_like"/>
    <property type="match status" value="1"/>
</dbReference>
<name>A0A1G4KD71_9SACH</name>
<feature type="domain" description="FAD-binding FR-type" evidence="16">
    <location>
        <begin position="50"/>
        <end position="154"/>
    </location>
</feature>
<evidence type="ECO:0000256" key="8">
    <source>
        <dbReference type="ARBA" id="ARBA00022989"/>
    </source>
</evidence>
<proteinExistence type="inferred from homology"/>
<dbReference type="PROSITE" id="PS51384">
    <property type="entry name" value="FAD_FR"/>
    <property type="match status" value="1"/>
</dbReference>
<dbReference type="OrthoDB" id="432685at2759"/>
<evidence type="ECO:0000256" key="4">
    <source>
        <dbReference type="ARBA" id="ARBA00022630"/>
    </source>
</evidence>
<dbReference type="Pfam" id="PF00970">
    <property type="entry name" value="FAD_binding_6"/>
    <property type="match status" value="1"/>
</dbReference>
<dbReference type="InterPro" id="IPR039261">
    <property type="entry name" value="FNR_nucleotide-bd"/>
</dbReference>
<evidence type="ECO:0000256" key="13">
    <source>
        <dbReference type="ARBA" id="ARBA00047682"/>
    </source>
</evidence>
<evidence type="ECO:0000256" key="5">
    <source>
        <dbReference type="ARBA" id="ARBA00022692"/>
    </source>
</evidence>
<evidence type="ECO:0000313" key="18">
    <source>
        <dbReference type="Proteomes" id="UP000191024"/>
    </source>
</evidence>
<evidence type="ECO:0000256" key="12">
    <source>
        <dbReference type="ARBA" id="ARBA00023136"/>
    </source>
</evidence>
<evidence type="ECO:0000256" key="15">
    <source>
        <dbReference type="RuleBase" id="RU361226"/>
    </source>
</evidence>
<feature type="binding site" evidence="14">
    <location>
        <position position="105"/>
    </location>
    <ligand>
        <name>FAD</name>
        <dbReference type="ChEBI" id="CHEBI:57692"/>
    </ligand>
</feature>
<dbReference type="FunFam" id="3.40.50.80:FF:000009">
    <property type="entry name" value="NADH-cytochrome b5 reductase"/>
    <property type="match status" value="1"/>
</dbReference>
<accession>A0A1G4KD71</accession>
<feature type="binding site" evidence="14">
    <location>
        <position position="104"/>
    </location>
    <ligand>
        <name>FAD</name>
        <dbReference type="ChEBI" id="CHEBI:57692"/>
    </ligand>
</feature>
<keyword evidence="11" id="KW-0496">Mitochondrion</keyword>
<dbReference type="InterPro" id="IPR017927">
    <property type="entry name" value="FAD-bd_FR_type"/>
</dbReference>
<keyword evidence="12" id="KW-0472">Membrane</keyword>
<feature type="binding site" evidence="14">
    <location>
        <position position="103"/>
    </location>
    <ligand>
        <name>FAD</name>
        <dbReference type="ChEBI" id="CHEBI:57692"/>
    </ligand>
</feature>
<organism evidence="17 18">
    <name type="scientific">Lachancea mirantina</name>
    <dbReference type="NCBI Taxonomy" id="1230905"/>
    <lineage>
        <taxon>Eukaryota</taxon>
        <taxon>Fungi</taxon>
        <taxon>Dikarya</taxon>
        <taxon>Ascomycota</taxon>
        <taxon>Saccharomycotina</taxon>
        <taxon>Saccharomycetes</taxon>
        <taxon>Saccharomycetales</taxon>
        <taxon>Saccharomycetaceae</taxon>
        <taxon>Lachancea</taxon>
    </lineage>
</organism>
<dbReference type="STRING" id="1230905.A0A1G4KD71"/>
<comment type="cofactor">
    <cofactor evidence="1 14 15">
        <name>FAD</name>
        <dbReference type="ChEBI" id="CHEBI:57692"/>
    </cofactor>
</comment>
<evidence type="ECO:0000259" key="16">
    <source>
        <dbReference type="PROSITE" id="PS51384"/>
    </source>
</evidence>
<evidence type="ECO:0000256" key="1">
    <source>
        <dbReference type="ARBA" id="ARBA00001974"/>
    </source>
</evidence>
<dbReference type="Gene3D" id="3.40.50.80">
    <property type="entry name" value="Nucleotide-binding domain of ferredoxin-NADP reductase (FNR) module"/>
    <property type="match status" value="1"/>
</dbReference>
<keyword evidence="5" id="KW-0812">Transmembrane</keyword>
<dbReference type="EMBL" id="LT598469">
    <property type="protein sequence ID" value="SCV02327.1"/>
    <property type="molecule type" value="Genomic_DNA"/>
</dbReference>
<dbReference type="InterPro" id="IPR001433">
    <property type="entry name" value="OxRdtase_FAD/NAD-bd"/>
</dbReference>
<dbReference type="InterPro" id="IPR001709">
    <property type="entry name" value="Flavoprot_Pyr_Nucl_cyt_Rdtase"/>
</dbReference>
<comment type="similarity">
    <text evidence="3 15">Belongs to the flavoprotein pyridine nucleotide cytochrome reductase family.</text>
</comment>
<dbReference type="PANTHER" id="PTHR19370:SF171">
    <property type="entry name" value="NADH-CYTOCHROME B5 REDUCTASE 2"/>
    <property type="match status" value="1"/>
</dbReference>
<evidence type="ECO:0000256" key="2">
    <source>
        <dbReference type="ARBA" id="ARBA00004572"/>
    </source>
</evidence>
<dbReference type="FunFam" id="2.40.30.10:FF:000032">
    <property type="entry name" value="NADH-cytochrome b5 reductase"/>
    <property type="match status" value="1"/>
</dbReference>
<protein>
    <recommendedName>
        <fullName evidence="15">NADH-cytochrome b5 reductase</fullName>
        <ecNumber evidence="15">1.6.2.2</ecNumber>
    </recommendedName>
</protein>
<keyword evidence="9 15" id="KW-0560">Oxidoreductase</keyword>
<evidence type="ECO:0000256" key="11">
    <source>
        <dbReference type="ARBA" id="ARBA00023128"/>
    </source>
</evidence>
<feature type="binding site" evidence="14">
    <location>
        <position position="171"/>
    </location>
    <ligand>
        <name>FAD</name>
        <dbReference type="ChEBI" id="CHEBI:57692"/>
    </ligand>
</feature>